<evidence type="ECO:0000313" key="2">
    <source>
        <dbReference type="Proteomes" id="UP000645610"/>
    </source>
</evidence>
<name>A0A931FKI4_9BACT</name>
<dbReference type="EMBL" id="JADQDP010000002">
    <property type="protein sequence ID" value="MBF9141735.1"/>
    <property type="molecule type" value="Genomic_DNA"/>
</dbReference>
<comment type="caution">
    <text evidence="1">The sequence shown here is derived from an EMBL/GenBank/DDBJ whole genome shotgun (WGS) entry which is preliminary data.</text>
</comment>
<keyword evidence="2" id="KW-1185">Reference proteome</keyword>
<accession>A0A931FKI4</accession>
<proteinExistence type="predicted"/>
<dbReference type="AlphaFoldDB" id="A0A931FKI4"/>
<dbReference type="RefSeq" id="WP_196286078.1">
    <property type="nucleotide sequence ID" value="NZ_JADQDP010000002.1"/>
</dbReference>
<organism evidence="1 2">
    <name type="scientific">Hymenobacter properus</name>
    <dbReference type="NCBI Taxonomy" id="2791026"/>
    <lineage>
        <taxon>Bacteria</taxon>
        <taxon>Pseudomonadati</taxon>
        <taxon>Bacteroidota</taxon>
        <taxon>Cytophagia</taxon>
        <taxon>Cytophagales</taxon>
        <taxon>Hymenobacteraceae</taxon>
        <taxon>Hymenobacter</taxon>
    </lineage>
</organism>
<protein>
    <submittedName>
        <fullName evidence="1">Uncharacterized protein</fullName>
    </submittedName>
</protein>
<sequence>MPKQLVARGTALYVAGDFGGTVRLGPTTLRATGNRNLFVAKLTDAGSQGRFEWAVQSAGPGVATNPALAVAGARVYVTAHVTDTVTLGTTAVICPPQQGRTLVARLLDAGPSATVSWVQDLGMREGQANCLIAAGDSLYAAGESDYYVQLRPADGFPTALQSFFIAKLKDTGAAARLVWNTRFDGTRPTDYVYVMSLAKRGANLYLAGLLYGNGDFGSVQLHATGPTNYFVAQAHETLAGAAFSWVQHLHSEGKVSVASNALALLALASTGRLYLGVTLGPAATVGGRPLLAKPTVGFADYLVQFKLPQ</sequence>
<evidence type="ECO:0000313" key="1">
    <source>
        <dbReference type="EMBL" id="MBF9141735.1"/>
    </source>
</evidence>
<reference evidence="1 2" key="1">
    <citation type="submission" date="2020-11" db="EMBL/GenBank/DDBJ databases">
        <authorList>
            <person name="Kim M.K."/>
        </authorList>
    </citation>
    <scope>NUCLEOTIDE SEQUENCE [LARGE SCALE GENOMIC DNA]</scope>
    <source>
        <strain evidence="1 2">BT439</strain>
    </source>
</reference>
<dbReference type="Proteomes" id="UP000645610">
    <property type="component" value="Unassembled WGS sequence"/>
</dbReference>
<gene>
    <name evidence="1" type="ORF">I2I01_08835</name>
</gene>